<dbReference type="AlphaFoldDB" id="A0A956NB73"/>
<dbReference type="GO" id="GO:0046872">
    <property type="term" value="F:metal ion binding"/>
    <property type="evidence" value="ECO:0007669"/>
    <property type="project" value="UniProtKB-KW"/>
</dbReference>
<evidence type="ECO:0000313" key="10">
    <source>
        <dbReference type="Proteomes" id="UP000739538"/>
    </source>
</evidence>
<feature type="domain" description="4Fe-4S ferredoxin-type" evidence="8">
    <location>
        <begin position="208"/>
        <end position="236"/>
    </location>
</feature>
<dbReference type="InterPro" id="IPR011990">
    <property type="entry name" value="TPR-like_helical_dom_sf"/>
</dbReference>
<keyword evidence="2" id="KW-0004">4Fe-4S</keyword>
<evidence type="ECO:0000256" key="1">
    <source>
        <dbReference type="ARBA" id="ARBA00022448"/>
    </source>
</evidence>
<feature type="transmembrane region" description="Helical" evidence="7">
    <location>
        <begin position="100"/>
        <end position="118"/>
    </location>
</feature>
<accession>A0A956NB73</accession>
<dbReference type="EMBL" id="JAGQHS010000027">
    <property type="protein sequence ID" value="MCA9755607.1"/>
    <property type="molecule type" value="Genomic_DNA"/>
</dbReference>
<dbReference type="PANTHER" id="PTHR30176:SF3">
    <property type="entry name" value="FERREDOXIN-TYPE PROTEIN NAPH"/>
    <property type="match status" value="1"/>
</dbReference>
<keyword evidence="4" id="KW-0249">Electron transport</keyword>
<feature type="transmembrane region" description="Helical" evidence="7">
    <location>
        <begin position="7"/>
        <end position="26"/>
    </location>
</feature>
<dbReference type="Gene3D" id="1.25.40.10">
    <property type="entry name" value="Tetratricopeptide repeat domain"/>
    <property type="match status" value="1"/>
</dbReference>
<feature type="transmembrane region" description="Helical" evidence="7">
    <location>
        <begin position="166"/>
        <end position="184"/>
    </location>
</feature>
<evidence type="ECO:0000256" key="2">
    <source>
        <dbReference type="ARBA" id="ARBA00022485"/>
    </source>
</evidence>
<protein>
    <submittedName>
        <fullName evidence="9">4Fe-4S binding protein</fullName>
    </submittedName>
</protein>
<dbReference type="GO" id="GO:0005886">
    <property type="term" value="C:plasma membrane"/>
    <property type="evidence" value="ECO:0007669"/>
    <property type="project" value="TreeGrafter"/>
</dbReference>
<keyword evidence="3" id="KW-0479">Metal-binding</keyword>
<feature type="transmembrane region" description="Helical" evidence="7">
    <location>
        <begin position="46"/>
        <end position="69"/>
    </location>
</feature>
<dbReference type="InterPro" id="IPR051684">
    <property type="entry name" value="Electron_Trans/Redox"/>
</dbReference>
<evidence type="ECO:0000313" key="9">
    <source>
        <dbReference type="EMBL" id="MCA9755607.1"/>
    </source>
</evidence>
<feature type="transmembrane region" description="Helical" evidence="7">
    <location>
        <begin position="358"/>
        <end position="378"/>
    </location>
</feature>
<dbReference type="GO" id="GO:0051539">
    <property type="term" value="F:4 iron, 4 sulfur cluster binding"/>
    <property type="evidence" value="ECO:0007669"/>
    <property type="project" value="UniProtKB-KW"/>
</dbReference>
<gene>
    <name evidence="9" type="ORF">KDA27_07380</name>
</gene>
<keyword evidence="5" id="KW-0408">Iron</keyword>
<reference evidence="9" key="2">
    <citation type="journal article" date="2021" name="Microbiome">
        <title>Successional dynamics and alternative stable states in a saline activated sludge microbial community over 9 years.</title>
        <authorList>
            <person name="Wang Y."/>
            <person name="Ye J."/>
            <person name="Ju F."/>
            <person name="Liu L."/>
            <person name="Boyd J.A."/>
            <person name="Deng Y."/>
            <person name="Parks D.H."/>
            <person name="Jiang X."/>
            <person name="Yin X."/>
            <person name="Woodcroft B.J."/>
            <person name="Tyson G.W."/>
            <person name="Hugenholtz P."/>
            <person name="Polz M.F."/>
            <person name="Zhang T."/>
        </authorList>
    </citation>
    <scope>NUCLEOTIDE SEQUENCE</scope>
    <source>
        <strain evidence="9">HKST-UBA02</strain>
    </source>
</reference>
<dbReference type="Pfam" id="PF12801">
    <property type="entry name" value="Fer4_5"/>
    <property type="match status" value="2"/>
</dbReference>
<dbReference type="InterPro" id="IPR017896">
    <property type="entry name" value="4Fe4S_Fe-S-bd"/>
</dbReference>
<dbReference type="PANTHER" id="PTHR30176">
    <property type="entry name" value="FERREDOXIN-TYPE PROTEIN NAPH"/>
    <property type="match status" value="1"/>
</dbReference>
<evidence type="ECO:0000256" key="5">
    <source>
        <dbReference type="ARBA" id="ARBA00023004"/>
    </source>
</evidence>
<sequence length="511" mass="56156">MTRRRAIVLASIYLAIGLHVAHWKLYGRTLAPLELNEVMYTLELGVVTAGFLFMVVLLLGTLVVGRFFCGWACHILALEDLAAAGLGRVGIRLRPFRSRTLAWVPLLAALYMFAWPQVARLLTEHGDWAARRIGPRPDFTWRVLGDSEGWASFLTSDFARNLPGPFIAGATFLICGGLIVYLLGSRSFCRYVCPYGAVFALADRVAPGRIVLTGDCSRCGICTAQCQSQVRVHEEVARFGSVVDPACLKDLDCVAICPENALSFGFTRPALWKKDADPARPGRALPTLRGSEEVLVALTFAGVFLAVRGLYSVVPFLLALGSAACAAAFAILLLRALRGQSAWVPGFPLRRSRRFTRAGRIGVVVAALLLAVIAHSGWIRYHEVRSAQIYASLTRPATGPPADVDLGADTRLARLRRHLEMRARWGLVRPEDLEHKLASFYLHAGPIEQAEPWLRRLLRRRPEDLEVRARLVSLLEHTGRREEAQVERRTMDAIVTKADGAGALRGVGVGP</sequence>
<evidence type="ECO:0000259" key="8">
    <source>
        <dbReference type="PROSITE" id="PS51379"/>
    </source>
</evidence>
<dbReference type="PROSITE" id="PS51379">
    <property type="entry name" value="4FE4S_FER_2"/>
    <property type="match status" value="1"/>
</dbReference>
<proteinExistence type="predicted"/>
<reference evidence="9" key="1">
    <citation type="submission" date="2020-04" db="EMBL/GenBank/DDBJ databases">
        <authorList>
            <person name="Zhang T."/>
        </authorList>
    </citation>
    <scope>NUCLEOTIDE SEQUENCE</scope>
    <source>
        <strain evidence="9">HKST-UBA02</strain>
    </source>
</reference>
<feature type="transmembrane region" description="Helical" evidence="7">
    <location>
        <begin position="294"/>
        <end position="311"/>
    </location>
</feature>
<dbReference type="Proteomes" id="UP000739538">
    <property type="component" value="Unassembled WGS sequence"/>
</dbReference>
<evidence type="ECO:0000256" key="6">
    <source>
        <dbReference type="ARBA" id="ARBA00023014"/>
    </source>
</evidence>
<evidence type="ECO:0000256" key="7">
    <source>
        <dbReference type="SAM" id="Phobius"/>
    </source>
</evidence>
<keyword evidence="7" id="KW-1133">Transmembrane helix</keyword>
<comment type="caution">
    <text evidence="9">The sequence shown here is derived from an EMBL/GenBank/DDBJ whole genome shotgun (WGS) entry which is preliminary data.</text>
</comment>
<evidence type="ECO:0000256" key="3">
    <source>
        <dbReference type="ARBA" id="ARBA00022723"/>
    </source>
</evidence>
<organism evidence="9 10">
    <name type="scientific">Eiseniibacteriota bacterium</name>
    <dbReference type="NCBI Taxonomy" id="2212470"/>
    <lineage>
        <taxon>Bacteria</taxon>
        <taxon>Candidatus Eiseniibacteriota</taxon>
    </lineage>
</organism>
<keyword evidence="7" id="KW-0472">Membrane</keyword>
<name>A0A956NB73_UNCEI</name>
<keyword evidence="1" id="KW-0813">Transport</keyword>
<dbReference type="SUPFAM" id="SSF54862">
    <property type="entry name" value="4Fe-4S ferredoxins"/>
    <property type="match status" value="1"/>
</dbReference>
<feature type="transmembrane region" description="Helical" evidence="7">
    <location>
        <begin position="317"/>
        <end position="337"/>
    </location>
</feature>
<evidence type="ECO:0000256" key="4">
    <source>
        <dbReference type="ARBA" id="ARBA00022982"/>
    </source>
</evidence>
<keyword evidence="7" id="KW-0812">Transmembrane</keyword>
<keyword evidence="6" id="KW-0411">Iron-sulfur</keyword>